<dbReference type="EMBL" id="CAJHUB010000775">
    <property type="protein sequence ID" value="CAD7691700.1"/>
    <property type="molecule type" value="Genomic_DNA"/>
</dbReference>
<reference evidence="1" key="1">
    <citation type="submission" date="2020-12" db="EMBL/GenBank/DDBJ databases">
        <authorList>
            <consortium name="Molecular Ecology Group"/>
        </authorList>
    </citation>
    <scope>NUCLEOTIDE SEQUENCE</scope>
    <source>
        <strain evidence="1">TBG_1078</strain>
    </source>
</reference>
<proteinExistence type="predicted"/>
<gene>
    <name evidence="1" type="ORF">NYPRO_LOCUS24494</name>
</gene>
<organism evidence="1 2">
    <name type="scientific">Nyctereutes procyonoides</name>
    <name type="common">Raccoon dog</name>
    <name type="synonym">Canis procyonoides</name>
    <dbReference type="NCBI Taxonomy" id="34880"/>
    <lineage>
        <taxon>Eukaryota</taxon>
        <taxon>Metazoa</taxon>
        <taxon>Chordata</taxon>
        <taxon>Craniata</taxon>
        <taxon>Vertebrata</taxon>
        <taxon>Euteleostomi</taxon>
        <taxon>Mammalia</taxon>
        <taxon>Eutheria</taxon>
        <taxon>Laurasiatheria</taxon>
        <taxon>Carnivora</taxon>
        <taxon>Caniformia</taxon>
        <taxon>Canidae</taxon>
        <taxon>Nyctereutes</taxon>
    </lineage>
</organism>
<name>A0A811ZT80_NYCPR</name>
<accession>A0A811ZT80</accession>
<evidence type="ECO:0000313" key="2">
    <source>
        <dbReference type="Proteomes" id="UP000645828"/>
    </source>
</evidence>
<dbReference type="InterPro" id="IPR009072">
    <property type="entry name" value="Histone-fold"/>
</dbReference>
<dbReference type="GO" id="GO:0046982">
    <property type="term" value="F:protein heterodimerization activity"/>
    <property type="evidence" value="ECO:0007669"/>
    <property type="project" value="InterPro"/>
</dbReference>
<sequence length="94" mass="9896">MAEWEALGGGGPTGKVAALQLQVPRDECAQACSWKLPLSGGQKAIFTLAQTSETIAKGACCCVQQGTRKTLRRRGLNNAIEAVDEFAFLEGTLG</sequence>
<dbReference type="SUPFAM" id="SSF47113">
    <property type="entry name" value="Histone-fold"/>
    <property type="match status" value="1"/>
</dbReference>
<comment type="caution">
    <text evidence="1">The sequence shown here is derived from an EMBL/GenBank/DDBJ whole genome shotgun (WGS) entry which is preliminary data.</text>
</comment>
<dbReference type="Proteomes" id="UP000645828">
    <property type="component" value="Unassembled WGS sequence"/>
</dbReference>
<protein>
    <submittedName>
        <fullName evidence="1">(raccoon dog) hypothetical protein</fullName>
    </submittedName>
</protein>
<evidence type="ECO:0000313" key="1">
    <source>
        <dbReference type="EMBL" id="CAD7691700.1"/>
    </source>
</evidence>
<keyword evidence="2" id="KW-1185">Reference proteome</keyword>
<dbReference type="AlphaFoldDB" id="A0A811ZT80"/>